<reference evidence="3" key="3">
    <citation type="submission" date="2016-03" db="UniProtKB">
        <authorList>
            <consortium name="EnsemblProtists"/>
        </authorList>
    </citation>
    <scope>IDENTIFICATION</scope>
</reference>
<dbReference type="HOGENOM" id="CLU_1317606_0_0_1"/>
<evidence type="ECO:0000313" key="4">
    <source>
        <dbReference type="Proteomes" id="UP000011087"/>
    </source>
</evidence>
<dbReference type="KEGG" id="gtt:GUITHDRAFT_145784"/>
<feature type="region of interest" description="Disordered" evidence="1">
    <location>
        <begin position="31"/>
        <end position="53"/>
    </location>
</feature>
<accession>L1IKV0</accession>
<evidence type="ECO:0000313" key="2">
    <source>
        <dbReference type="EMBL" id="EKX36420.1"/>
    </source>
</evidence>
<dbReference type="PaxDb" id="55529-EKX36420"/>
<dbReference type="Proteomes" id="UP000011087">
    <property type="component" value="Unassembled WGS sequence"/>
</dbReference>
<name>L1IKV0_GUITC</name>
<dbReference type="RefSeq" id="XP_005823400.1">
    <property type="nucleotide sequence ID" value="XM_005823343.1"/>
</dbReference>
<reference evidence="2 4" key="1">
    <citation type="journal article" date="2012" name="Nature">
        <title>Algal genomes reveal evolutionary mosaicism and the fate of nucleomorphs.</title>
        <authorList>
            <consortium name="DOE Joint Genome Institute"/>
            <person name="Curtis B.A."/>
            <person name="Tanifuji G."/>
            <person name="Burki F."/>
            <person name="Gruber A."/>
            <person name="Irimia M."/>
            <person name="Maruyama S."/>
            <person name="Arias M.C."/>
            <person name="Ball S.G."/>
            <person name="Gile G.H."/>
            <person name="Hirakawa Y."/>
            <person name="Hopkins J.F."/>
            <person name="Kuo A."/>
            <person name="Rensing S.A."/>
            <person name="Schmutz J."/>
            <person name="Symeonidi A."/>
            <person name="Elias M."/>
            <person name="Eveleigh R.J."/>
            <person name="Herman E.K."/>
            <person name="Klute M.J."/>
            <person name="Nakayama T."/>
            <person name="Obornik M."/>
            <person name="Reyes-Prieto A."/>
            <person name="Armbrust E.V."/>
            <person name="Aves S.J."/>
            <person name="Beiko R.G."/>
            <person name="Coutinho P."/>
            <person name="Dacks J.B."/>
            <person name="Durnford D.G."/>
            <person name="Fast N.M."/>
            <person name="Green B.R."/>
            <person name="Grisdale C.J."/>
            <person name="Hempel F."/>
            <person name="Henrissat B."/>
            <person name="Hoppner M.P."/>
            <person name="Ishida K."/>
            <person name="Kim E."/>
            <person name="Koreny L."/>
            <person name="Kroth P.G."/>
            <person name="Liu Y."/>
            <person name="Malik S.B."/>
            <person name="Maier U.G."/>
            <person name="McRose D."/>
            <person name="Mock T."/>
            <person name="Neilson J.A."/>
            <person name="Onodera N.T."/>
            <person name="Poole A.M."/>
            <person name="Pritham E.J."/>
            <person name="Richards T.A."/>
            <person name="Rocap G."/>
            <person name="Roy S.W."/>
            <person name="Sarai C."/>
            <person name="Schaack S."/>
            <person name="Shirato S."/>
            <person name="Slamovits C.H."/>
            <person name="Spencer D.F."/>
            <person name="Suzuki S."/>
            <person name="Worden A.Z."/>
            <person name="Zauner S."/>
            <person name="Barry K."/>
            <person name="Bell C."/>
            <person name="Bharti A.K."/>
            <person name="Crow J.A."/>
            <person name="Grimwood J."/>
            <person name="Kramer R."/>
            <person name="Lindquist E."/>
            <person name="Lucas S."/>
            <person name="Salamov A."/>
            <person name="McFadden G.I."/>
            <person name="Lane C.E."/>
            <person name="Keeling P.J."/>
            <person name="Gray M.W."/>
            <person name="Grigoriev I.V."/>
            <person name="Archibald J.M."/>
        </authorList>
    </citation>
    <scope>NUCLEOTIDE SEQUENCE</scope>
    <source>
        <strain evidence="2 4">CCMP2712</strain>
    </source>
</reference>
<evidence type="ECO:0000313" key="3">
    <source>
        <dbReference type="EnsemblProtists" id="EKX36420"/>
    </source>
</evidence>
<sequence length="209" mass="23906">MAEELENRLKDIKISTLNDNYTEDRRRELREKFETHQQPVGYGRPRGFAEREHESHDRAMLVMTSTGIEKRISKQVFVNSTGAAIPKPRERAPWKRSMLQQPMSYESLPPREEGVEEPPARASEGVPYEYFNVERFSVLLSLNMDLALSANVPTECFEVVQVKKGKNLQVVIDINSLGLRAAGQDMLSQPTALMLENRVQCDCNEQKLL</sequence>
<dbReference type="EMBL" id="JH993074">
    <property type="protein sequence ID" value="EKX36420.1"/>
    <property type="molecule type" value="Genomic_DNA"/>
</dbReference>
<gene>
    <name evidence="2" type="ORF">GUITHDRAFT_145784</name>
</gene>
<evidence type="ECO:0000256" key="1">
    <source>
        <dbReference type="SAM" id="MobiDB-lite"/>
    </source>
</evidence>
<proteinExistence type="predicted"/>
<dbReference type="EnsemblProtists" id="EKX36420">
    <property type="protein sequence ID" value="EKX36420"/>
    <property type="gene ID" value="GUITHDRAFT_145784"/>
</dbReference>
<dbReference type="GeneID" id="17293145"/>
<organism evidence="2">
    <name type="scientific">Guillardia theta (strain CCMP2712)</name>
    <name type="common">Cryptophyte</name>
    <dbReference type="NCBI Taxonomy" id="905079"/>
    <lineage>
        <taxon>Eukaryota</taxon>
        <taxon>Cryptophyceae</taxon>
        <taxon>Pyrenomonadales</taxon>
        <taxon>Geminigeraceae</taxon>
        <taxon>Guillardia</taxon>
    </lineage>
</organism>
<keyword evidence="4" id="KW-1185">Reference proteome</keyword>
<dbReference type="AlphaFoldDB" id="L1IKV0"/>
<protein>
    <submittedName>
        <fullName evidence="2 3">Uncharacterized protein</fullName>
    </submittedName>
</protein>
<reference evidence="4" key="2">
    <citation type="submission" date="2012-11" db="EMBL/GenBank/DDBJ databases">
        <authorList>
            <person name="Kuo A."/>
            <person name="Curtis B.A."/>
            <person name="Tanifuji G."/>
            <person name="Burki F."/>
            <person name="Gruber A."/>
            <person name="Irimia M."/>
            <person name="Maruyama S."/>
            <person name="Arias M.C."/>
            <person name="Ball S.G."/>
            <person name="Gile G.H."/>
            <person name="Hirakawa Y."/>
            <person name="Hopkins J.F."/>
            <person name="Rensing S.A."/>
            <person name="Schmutz J."/>
            <person name="Symeonidi A."/>
            <person name="Elias M."/>
            <person name="Eveleigh R.J."/>
            <person name="Herman E.K."/>
            <person name="Klute M.J."/>
            <person name="Nakayama T."/>
            <person name="Obornik M."/>
            <person name="Reyes-Prieto A."/>
            <person name="Armbrust E.V."/>
            <person name="Aves S.J."/>
            <person name="Beiko R.G."/>
            <person name="Coutinho P."/>
            <person name="Dacks J.B."/>
            <person name="Durnford D.G."/>
            <person name="Fast N.M."/>
            <person name="Green B.R."/>
            <person name="Grisdale C."/>
            <person name="Hempe F."/>
            <person name="Henrissat B."/>
            <person name="Hoppner M.P."/>
            <person name="Ishida K.-I."/>
            <person name="Kim E."/>
            <person name="Koreny L."/>
            <person name="Kroth P.G."/>
            <person name="Liu Y."/>
            <person name="Malik S.-B."/>
            <person name="Maier U.G."/>
            <person name="McRose D."/>
            <person name="Mock T."/>
            <person name="Neilson J.A."/>
            <person name="Onodera N.T."/>
            <person name="Poole A.M."/>
            <person name="Pritham E.J."/>
            <person name="Richards T.A."/>
            <person name="Rocap G."/>
            <person name="Roy S.W."/>
            <person name="Sarai C."/>
            <person name="Schaack S."/>
            <person name="Shirato S."/>
            <person name="Slamovits C.H."/>
            <person name="Spencer D.F."/>
            <person name="Suzuki S."/>
            <person name="Worden A.Z."/>
            <person name="Zauner S."/>
            <person name="Barry K."/>
            <person name="Bell C."/>
            <person name="Bharti A.K."/>
            <person name="Crow J.A."/>
            <person name="Grimwood J."/>
            <person name="Kramer R."/>
            <person name="Lindquist E."/>
            <person name="Lucas S."/>
            <person name="Salamov A."/>
            <person name="McFadden G.I."/>
            <person name="Lane C.E."/>
            <person name="Keeling P.J."/>
            <person name="Gray M.W."/>
            <person name="Grigoriev I.V."/>
            <person name="Archibald J.M."/>
        </authorList>
    </citation>
    <scope>NUCLEOTIDE SEQUENCE</scope>
    <source>
        <strain evidence="4">CCMP2712</strain>
    </source>
</reference>